<evidence type="ECO:0000313" key="1">
    <source>
        <dbReference type="EMBL" id="GBR15386.1"/>
    </source>
</evidence>
<gene>
    <name evidence="1" type="ORF">AA0228_2499</name>
</gene>
<organism evidence="1 2">
    <name type="scientific">Gluconobacter frateurii NRIC 0228</name>
    <dbReference type="NCBI Taxonomy" id="1307946"/>
    <lineage>
        <taxon>Bacteria</taxon>
        <taxon>Pseudomonadati</taxon>
        <taxon>Pseudomonadota</taxon>
        <taxon>Alphaproteobacteria</taxon>
        <taxon>Acetobacterales</taxon>
        <taxon>Acetobacteraceae</taxon>
        <taxon>Gluconobacter</taxon>
    </lineage>
</organism>
<evidence type="ECO:0000313" key="2">
    <source>
        <dbReference type="Proteomes" id="UP001061070"/>
    </source>
</evidence>
<name>A0ABQ0QEA4_9PROT</name>
<keyword evidence="2" id="KW-1185">Reference proteome</keyword>
<dbReference type="RefSeq" id="WP_099182695.1">
    <property type="nucleotide sequence ID" value="NZ_BAQW01000013.1"/>
</dbReference>
<reference evidence="1" key="1">
    <citation type="submission" date="2013-04" db="EMBL/GenBank/DDBJ databases">
        <title>The genome sequencing project of 58 acetic acid bacteria.</title>
        <authorList>
            <person name="Okamoto-Kainuma A."/>
            <person name="Ishikawa M."/>
            <person name="Umino S."/>
            <person name="Koizumi Y."/>
            <person name="Shiwa Y."/>
            <person name="Yoshikawa H."/>
            <person name="Matsutani M."/>
            <person name="Matsushita K."/>
        </authorList>
    </citation>
    <scope>NUCLEOTIDE SEQUENCE</scope>
    <source>
        <strain evidence="1">NRIC 0228</strain>
    </source>
</reference>
<dbReference type="EMBL" id="BAQW01000013">
    <property type="protein sequence ID" value="GBR15386.1"/>
    <property type="molecule type" value="Genomic_DNA"/>
</dbReference>
<protein>
    <recommendedName>
        <fullName evidence="3">Phage protein</fullName>
    </recommendedName>
</protein>
<comment type="caution">
    <text evidence="1">The sequence shown here is derived from an EMBL/GenBank/DDBJ whole genome shotgun (WGS) entry which is preliminary data.</text>
</comment>
<dbReference type="Proteomes" id="UP001061070">
    <property type="component" value="Unassembled WGS sequence"/>
</dbReference>
<accession>A0ABQ0QEA4</accession>
<proteinExistence type="predicted"/>
<evidence type="ECO:0008006" key="3">
    <source>
        <dbReference type="Google" id="ProtNLM"/>
    </source>
</evidence>
<sequence>MPMVLDRPKGKLVTMDFNTAMGRIQSVTEVLLCCRDAMREMGASEISEKCSLAKGELEQLIDELTYFEE</sequence>